<evidence type="ECO:0000256" key="2">
    <source>
        <dbReference type="SAM" id="Phobius"/>
    </source>
</evidence>
<feature type="compositionally biased region" description="Basic and acidic residues" evidence="1">
    <location>
        <begin position="99"/>
        <end position="115"/>
    </location>
</feature>
<accession>A0ABY4MM18</accession>
<sequence length="115" mass="13015">MPKRRRWLSHLVWTEFLAPWIFPINLDGTREWKWWNPRGFLLLVCSPVAVLWALGPNNDATWWARILTALAGVVGAAVLVLAFIGYRRLAAPPAATNDSDPHSPSERDRLFSGPQ</sequence>
<keyword evidence="2" id="KW-0812">Transmembrane</keyword>
<evidence type="ECO:0000313" key="4">
    <source>
        <dbReference type="Proteomes" id="UP000830115"/>
    </source>
</evidence>
<reference evidence="3" key="1">
    <citation type="submission" date="2021-10" db="EMBL/GenBank/DDBJ databases">
        <title>Streptomyces nigrumlapis sp.nov.,an antimicrobial producing actinobacterium isolated from Black Gobi rocks.</title>
        <authorList>
            <person name="Wen Y."/>
            <person name="Zhang W."/>
            <person name="Liu X.G."/>
        </authorList>
    </citation>
    <scope>NUCLEOTIDE SEQUENCE</scope>
    <source>
        <strain evidence="3">ST13-2-2</strain>
    </source>
</reference>
<gene>
    <name evidence="3" type="ORF">K9S39_41485</name>
</gene>
<proteinExistence type="predicted"/>
<organism evidence="3 4">
    <name type="scientific">Streptomyces halobius</name>
    <dbReference type="NCBI Taxonomy" id="2879846"/>
    <lineage>
        <taxon>Bacteria</taxon>
        <taxon>Bacillati</taxon>
        <taxon>Actinomycetota</taxon>
        <taxon>Actinomycetes</taxon>
        <taxon>Kitasatosporales</taxon>
        <taxon>Streptomycetaceae</taxon>
        <taxon>Streptomyces</taxon>
    </lineage>
</organism>
<dbReference type="Proteomes" id="UP000830115">
    <property type="component" value="Chromosome"/>
</dbReference>
<feature type="region of interest" description="Disordered" evidence="1">
    <location>
        <begin position="92"/>
        <end position="115"/>
    </location>
</feature>
<feature type="transmembrane region" description="Helical" evidence="2">
    <location>
        <begin position="39"/>
        <end position="56"/>
    </location>
</feature>
<name>A0ABY4MM18_9ACTN</name>
<keyword evidence="4" id="KW-1185">Reference proteome</keyword>
<dbReference type="EMBL" id="CP086322">
    <property type="protein sequence ID" value="UQA97466.1"/>
    <property type="molecule type" value="Genomic_DNA"/>
</dbReference>
<protein>
    <submittedName>
        <fullName evidence="3">Phage holin family protein</fullName>
    </submittedName>
</protein>
<keyword evidence="2" id="KW-1133">Transmembrane helix</keyword>
<evidence type="ECO:0000256" key="1">
    <source>
        <dbReference type="SAM" id="MobiDB-lite"/>
    </source>
</evidence>
<dbReference type="RefSeq" id="WP_248868425.1">
    <property type="nucleotide sequence ID" value="NZ_CP086322.1"/>
</dbReference>
<feature type="transmembrane region" description="Helical" evidence="2">
    <location>
        <begin position="62"/>
        <end position="84"/>
    </location>
</feature>
<keyword evidence="2" id="KW-0472">Membrane</keyword>
<evidence type="ECO:0000313" key="3">
    <source>
        <dbReference type="EMBL" id="UQA97466.1"/>
    </source>
</evidence>